<feature type="binding site" evidence="4">
    <location>
        <position position="94"/>
    </location>
    <ligand>
        <name>Mg(2+)</name>
        <dbReference type="ChEBI" id="CHEBI:18420"/>
        <label>1</label>
        <note>catalytic</note>
    </ligand>
</feature>
<feature type="binding site" evidence="4">
    <location>
        <position position="74"/>
    </location>
    <ligand>
        <name>Mg(2+)</name>
        <dbReference type="ChEBI" id="CHEBI:18420"/>
        <label>1</label>
        <note>catalytic</note>
    </ligand>
</feature>
<dbReference type="CDD" id="cd01638">
    <property type="entry name" value="CysQ"/>
    <property type="match status" value="1"/>
</dbReference>
<evidence type="ECO:0000256" key="4">
    <source>
        <dbReference type="PIRSR" id="PIRSR600760-2"/>
    </source>
</evidence>
<gene>
    <name evidence="5" type="ORF">GE300_20480</name>
</gene>
<dbReference type="InterPro" id="IPR020550">
    <property type="entry name" value="Inositol_monophosphatase_CS"/>
</dbReference>
<dbReference type="PRINTS" id="PR00377">
    <property type="entry name" value="IMPHPHTASES"/>
</dbReference>
<feature type="binding site" evidence="4">
    <location>
        <position position="95"/>
    </location>
    <ligand>
        <name>Mg(2+)</name>
        <dbReference type="ChEBI" id="CHEBI:18420"/>
        <label>1</label>
        <note>catalytic</note>
    </ligand>
</feature>
<keyword evidence="3 4" id="KW-0460">Magnesium</keyword>
<dbReference type="Gene3D" id="3.40.190.80">
    <property type="match status" value="1"/>
</dbReference>
<keyword evidence="6" id="KW-1185">Reference proteome</keyword>
<protein>
    <submittedName>
        <fullName evidence="5">3'(2'),5'-bisphosphate nucleotidase CysQ</fullName>
    </submittedName>
</protein>
<evidence type="ECO:0000256" key="2">
    <source>
        <dbReference type="ARBA" id="ARBA00022723"/>
    </source>
</evidence>
<comment type="similarity">
    <text evidence="1">Belongs to the inositol monophosphatase superfamily.</text>
</comment>
<dbReference type="RefSeq" id="WP_154449367.1">
    <property type="nucleotide sequence ID" value="NZ_WIND01000030.1"/>
</dbReference>
<evidence type="ECO:0000313" key="6">
    <source>
        <dbReference type="Proteomes" id="UP000474957"/>
    </source>
</evidence>
<evidence type="ECO:0000256" key="3">
    <source>
        <dbReference type="ARBA" id="ARBA00022842"/>
    </source>
</evidence>
<organism evidence="5 6">
    <name type="scientific">Halovulum marinum</name>
    <dbReference type="NCBI Taxonomy" id="2662447"/>
    <lineage>
        <taxon>Bacteria</taxon>
        <taxon>Pseudomonadati</taxon>
        <taxon>Pseudomonadota</taxon>
        <taxon>Alphaproteobacteria</taxon>
        <taxon>Rhodobacterales</taxon>
        <taxon>Paracoccaceae</taxon>
        <taxon>Halovulum</taxon>
    </lineage>
</organism>
<sequence>MPGADAAATADDLALLVRAARIAGPIAMRHFRAAPRAWDKPGGAGPVSEADLEVDAALAAVLRAARPDYGWLSEESPDDAARLQRARVFVVDPIDGTRAFLAGTSAFSHALAVVERGAVTAAVVYLPAQDRLFAAARGGGASLNGAAIRVSAAAEPAASRILATRPSLLPEHWPRGVPTAERGYRPSLAYRMCLVAEGRYDALATFRDSWDWDLAAGTLIVREAGGTVTDAAGAAPVFATARPRQAGCIAAPPALHRRLLALRGVA</sequence>
<accession>A0A6L5Z664</accession>
<dbReference type="PROSITE" id="PS00630">
    <property type="entry name" value="IMP_2"/>
    <property type="match status" value="1"/>
</dbReference>
<dbReference type="GO" id="GO:0007165">
    <property type="term" value="P:signal transduction"/>
    <property type="evidence" value="ECO:0007669"/>
    <property type="project" value="TreeGrafter"/>
</dbReference>
<dbReference type="PANTHER" id="PTHR20854:SF4">
    <property type="entry name" value="INOSITOL-1-MONOPHOSPHATASE-RELATED"/>
    <property type="match status" value="1"/>
</dbReference>
<dbReference type="Gene3D" id="3.30.540.10">
    <property type="entry name" value="Fructose-1,6-Bisphosphatase, subunit A, domain 1"/>
    <property type="match status" value="1"/>
</dbReference>
<dbReference type="GO" id="GO:0046872">
    <property type="term" value="F:metal ion binding"/>
    <property type="evidence" value="ECO:0007669"/>
    <property type="project" value="UniProtKB-KW"/>
</dbReference>
<dbReference type="SUPFAM" id="SSF56655">
    <property type="entry name" value="Carbohydrate phosphatase"/>
    <property type="match status" value="1"/>
</dbReference>
<dbReference type="EMBL" id="WIND01000030">
    <property type="protein sequence ID" value="MSU91937.1"/>
    <property type="molecule type" value="Genomic_DNA"/>
</dbReference>
<keyword evidence="2 4" id="KW-0479">Metal-binding</keyword>
<dbReference type="Pfam" id="PF00459">
    <property type="entry name" value="Inositol_P"/>
    <property type="match status" value="1"/>
</dbReference>
<comment type="cofactor">
    <cofactor evidence="4">
        <name>Mg(2+)</name>
        <dbReference type="ChEBI" id="CHEBI:18420"/>
    </cofactor>
</comment>
<proteinExistence type="inferred from homology"/>
<name>A0A6L5Z664_9RHOB</name>
<evidence type="ECO:0000313" key="5">
    <source>
        <dbReference type="EMBL" id="MSU91937.1"/>
    </source>
</evidence>
<dbReference type="GO" id="GO:0006020">
    <property type="term" value="P:inositol metabolic process"/>
    <property type="evidence" value="ECO:0007669"/>
    <property type="project" value="TreeGrafter"/>
</dbReference>
<dbReference type="PANTHER" id="PTHR20854">
    <property type="entry name" value="INOSITOL MONOPHOSPHATASE"/>
    <property type="match status" value="1"/>
</dbReference>
<comment type="caution">
    <text evidence="5">The sequence shown here is derived from an EMBL/GenBank/DDBJ whole genome shotgun (WGS) entry which is preliminary data.</text>
</comment>
<dbReference type="GO" id="GO:0046854">
    <property type="term" value="P:phosphatidylinositol phosphate biosynthetic process"/>
    <property type="evidence" value="ECO:0007669"/>
    <property type="project" value="InterPro"/>
</dbReference>
<dbReference type="AlphaFoldDB" id="A0A6L5Z664"/>
<dbReference type="Proteomes" id="UP000474957">
    <property type="component" value="Unassembled WGS sequence"/>
</dbReference>
<evidence type="ECO:0000256" key="1">
    <source>
        <dbReference type="ARBA" id="ARBA00009759"/>
    </source>
</evidence>
<dbReference type="GO" id="GO:0008934">
    <property type="term" value="F:inositol monophosphate 1-phosphatase activity"/>
    <property type="evidence" value="ECO:0007669"/>
    <property type="project" value="TreeGrafter"/>
</dbReference>
<reference evidence="5 6" key="1">
    <citation type="submission" date="2019-10" db="EMBL/GenBank/DDBJ databases">
        <title>Cognatihalovulum marinum gen. nov. sp. nov., a new member of the family Rhodobacteraceae isolated from deep seawater of the Northwest Indian Ocean.</title>
        <authorList>
            <person name="Ruan C."/>
            <person name="Wang J."/>
            <person name="Zheng X."/>
            <person name="Song L."/>
            <person name="Zhu Y."/>
            <person name="Huang Y."/>
            <person name="Lu Z."/>
            <person name="Du W."/>
            <person name="Huang L."/>
            <person name="Dai X."/>
        </authorList>
    </citation>
    <scope>NUCLEOTIDE SEQUENCE [LARGE SCALE GENOMIC DNA]</scope>
    <source>
        <strain evidence="5 6">2CG4</strain>
    </source>
</reference>
<feature type="binding site" evidence="4">
    <location>
        <position position="213"/>
    </location>
    <ligand>
        <name>Mg(2+)</name>
        <dbReference type="ChEBI" id="CHEBI:18420"/>
        <label>1</label>
        <note>catalytic</note>
    </ligand>
</feature>
<dbReference type="InterPro" id="IPR000760">
    <property type="entry name" value="Inositol_monophosphatase-like"/>
</dbReference>
<feature type="binding site" evidence="4">
    <location>
        <position position="92"/>
    </location>
    <ligand>
        <name>Mg(2+)</name>
        <dbReference type="ChEBI" id="CHEBI:18420"/>
        <label>1</label>
        <note>catalytic</note>
    </ligand>
</feature>